<keyword evidence="10" id="KW-0326">Glycosidase</keyword>
<dbReference type="Proteomes" id="UP001152173">
    <property type="component" value="Unassembled WGS sequence"/>
</dbReference>
<evidence type="ECO:0000256" key="3">
    <source>
        <dbReference type="ARBA" id="ARBA00008061"/>
    </source>
</evidence>
<dbReference type="RefSeq" id="WP_269925238.1">
    <property type="nucleotide sequence ID" value="NZ_JAMKBJ010000002.1"/>
</dbReference>
<proteinExistence type="inferred from homology"/>
<keyword evidence="9" id="KW-0119">Carbohydrate metabolism</keyword>
<dbReference type="SMART" id="SM00642">
    <property type="entry name" value="Aamy"/>
    <property type="match status" value="1"/>
</dbReference>
<feature type="transmembrane region" description="Helical" evidence="11">
    <location>
        <begin position="481"/>
        <end position="502"/>
    </location>
</feature>
<feature type="domain" description="Glycosyl hydrolase family 13 catalytic" evidence="13">
    <location>
        <begin position="38"/>
        <end position="386"/>
    </location>
</feature>
<evidence type="ECO:0000256" key="5">
    <source>
        <dbReference type="ARBA" id="ARBA00022723"/>
    </source>
</evidence>
<dbReference type="SUPFAM" id="SSF51011">
    <property type="entry name" value="Glycosyl hydrolase domain"/>
    <property type="match status" value="1"/>
</dbReference>
<dbReference type="SUPFAM" id="SSF51445">
    <property type="entry name" value="(Trans)glycosidases"/>
    <property type="match status" value="1"/>
</dbReference>
<evidence type="ECO:0000256" key="1">
    <source>
        <dbReference type="ARBA" id="ARBA00000548"/>
    </source>
</evidence>
<dbReference type="InterPro" id="IPR006047">
    <property type="entry name" value="GH13_cat_dom"/>
</dbReference>
<comment type="catalytic activity">
    <reaction evidence="1">
        <text>Endohydrolysis of (1-&gt;4)-alpha-D-glucosidic linkages in polysaccharides containing three or more (1-&gt;4)-alpha-linked D-glucose units.</text>
        <dbReference type="EC" id="3.2.1.1"/>
    </reaction>
</comment>
<gene>
    <name evidence="14" type="ORF">M9R32_02845</name>
</gene>
<accession>A0A9X3RBY4</accession>
<reference evidence="14" key="1">
    <citation type="submission" date="2022-05" db="EMBL/GenBank/DDBJ databases">
        <authorList>
            <person name="Colautti A."/>
            <person name="Iacumin L."/>
        </authorList>
    </citation>
    <scope>NUCLEOTIDE SEQUENCE</scope>
    <source>
        <strain evidence="14">SK 55</strain>
    </source>
</reference>
<keyword evidence="11" id="KW-0472">Membrane</keyword>
<dbReference type="InterPro" id="IPR013777">
    <property type="entry name" value="A-amylase-like"/>
</dbReference>
<feature type="chain" id="PRO_5040823353" description="alpha-amylase" evidence="12">
    <location>
        <begin position="24"/>
        <end position="511"/>
    </location>
</feature>
<comment type="similarity">
    <text evidence="3">Belongs to the glycosyl hydrolase 13 family.</text>
</comment>
<keyword evidence="6 12" id="KW-0732">Signal</keyword>
<dbReference type="Gene3D" id="2.60.40.1180">
    <property type="entry name" value="Golgi alpha-mannosidase II"/>
    <property type="match status" value="1"/>
</dbReference>
<dbReference type="GO" id="GO:0004556">
    <property type="term" value="F:alpha-amylase activity"/>
    <property type="evidence" value="ECO:0007669"/>
    <property type="project" value="UniProtKB-EC"/>
</dbReference>
<organism evidence="14 15">
    <name type="scientific">Paenisporosarcina quisquiliarum</name>
    <dbReference type="NCBI Taxonomy" id="365346"/>
    <lineage>
        <taxon>Bacteria</taxon>
        <taxon>Bacillati</taxon>
        <taxon>Bacillota</taxon>
        <taxon>Bacilli</taxon>
        <taxon>Bacillales</taxon>
        <taxon>Caryophanaceae</taxon>
        <taxon>Paenisporosarcina</taxon>
    </lineage>
</organism>
<keyword evidence="5" id="KW-0479">Metal-binding</keyword>
<dbReference type="Pfam" id="PF22026">
    <property type="entry name" value="Alpha-amylase_C_2"/>
    <property type="match status" value="1"/>
</dbReference>
<feature type="signal peptide" evidence="12">
    <location>
        <begin position="1"/>
        <end position="23"/>
    </location>
</feature>
<keyword evidence="11" id="KW-1133">Transmembrane helix</keyword>
<dbReference type="PIRSF" id="PIRSF001024">
    <property type="entry name" value="Alph-amyl_fung"/>
    <property type="match status" value="1"/>
</dbReference>
<evidence type="ECO:0000256" key="12">
    <source>
        <dbReference type="SAM" id="SignalP"/>
    </source>
</evidence>
<evidence type="ECO:0000256" key="10">
    <source>
        <dbReference type="ARBA" id="ARBA00023295"/>
    </source>
</evidence>
<dbReference type="InterPro" id="IPR013780">
    <property type="entry name" value="Glyco_hydro_b"/>
</dbReference>
<evidence type="ECO:0000256" key="6">
    <source>
        <dbReference type="ARBA" id="ARBA00022729"/>
    </source>
</evidence>
<sequence>MRNVLYTLILIPFLLFCAFPVSAVEKEERKWQDESIYFIMVDRFNNGDTANDFEVNTADLKEYHGGDFKGITDKLDYIQDMGFTAIWLTPVFDNEAQGYHGYWINDFYKTEEHFGTMEEFKTLVDEAHKRDMKVILDFVVNHVGPNHPWAEDEQKKDWFHEKQPILNWDNQQEVENNWLYDLPDFNQENPETRKYLLDTAKWWIEETDVDGYRLDTVKHVPKDFWTDFSKEVKSVKEDFYLMGEVWHNDLRVVAAYEDTGIDGFVDFPQNEQLRTTFAKPDQSLGWLFTSLDRNKAFYKRPELLGNFMDNHDMSRFTRDVLQNKQNPVTRWKLALTYIYTAPGIPIVYSGSEIAMDGGEDPDNRRMMEFDGDKELLTYLSKLGELRNEHTALTRGELVQLHEASGMAVYKRTYQDETIVVAINNTSKSQTVKINSKEIADDKQLTGLLSDMQVKEKSGQYHLTINAETAEIFTVSEKSGMGMYPIAFAAGVILVSLLAFYVLRRSKRKITN</sequence>
<dbReference type="CDD" id="cd11339">
    <property type="entry name" value="AmyAc_bac_CMD_like_2"/>
    <property type="match status" value="1"/>
</dbReference>
<name>A0A9X3RBY4_9BACL</name>
<dbReference type="GO" id="GO:0005509">
    <property type="term" value="F:calcium ion binding"/>
    <property type="evidence" value="ECO:0007669"/>
    <property type="project" value="InterPro"/>
</dbReference>
<evidence type="ECO:0000256" key="2">
    <source>
        <dbReference type="ARBA" id="ARBA00001913"/>
    </source>
</evidence>
<evidence type="ECO:0000313" key="14">
    <source>
        <dbReference type="EMBL" id="MCZ8536130.1"/>
    </source>
</evidence>
<dbReference type="GO" id="GO:0005975">
    <property type="term" value="P:carbohydrate metabolic process"/>
    <property type="evidence" value="ECO:0007669"/>
    <property type="project" value="InterPro"/>
</dbReference>
<evidence type="ECO:0000313" key="15">
    <source>
        <dbReference type="Proteomes" id="UP001152173"/>
    </source>
</evidence>
<keyword evidence="15" id="KW-1185">Reference proteome</keyword>
<keyword evidence="8" id="KW-0106">Calcium</keyword>
<comment type="caution">
    <text evidence="14">The sequence shown here is derived from an EMBL/GenBank/DDBJ whole genome shotgun (WGS) entry which is preliminary data.</text>
</comment>
<evidence type="ECO:0000256" key="8">
    <source>
        <dbReference type="ARBA" id="ARBA00022837"/>
    </source>
</evidence>
<dbReference type="PANTHER" id="PTHR10357:SF215">
    <property type="entry name" value="ALPHA-AMYLASE 1"/>
    <property type="match status" value="1"/>
</dbReference>
<evidence type="ECO:0000256" key="7">
    <source>
        <dbReference type="ARBA" id="ARBA00022801"/>
    </source>
</evidence>
<evidence type="ECO:0000256" key="4">
    <source>
        <dbReference type="ARBA" id="ARBA00012595"/>
    </source>
</evidence>
<evidence type="ECO:0000256" key="11">
    <source>
        <dbReference type="SAM" id="Phobius"/>
    </source>
</evidence>
<dbReference type="AlphaFoldDB" id="A0A9X3RBY4"/>
<dbReference type="PANTHER" id="PTHR10357">
    <property type="entry name" value="ALPHA-AMYLASE FAMILY MEMBER"/>
    <property type="match status" value="1"/>
</dbReference>
<keyword evidence="7 14" id="KW-0378">Hydrolase</keyword>
<dbReference type="EMBL" id="JAMKBJ010000002">
    <property type="protein sequence ID" value="MCZ8536130.1"/>
    <property type="molecule type" value="Genomic_DNA"/>
</dbReference>
<protein>
    <recommendedName>
        <fullName evidence="4">alpha-amylase</fullName>
        <ecNumber evidence="4">3.2.1.1</ecNumber>
    </recommendedName>
</protein>
<dbReference type="InterPro" id="IPR017853">
    <property type="entry name" value="GH"/>
</dbReference>
<evidence type="ECO:0000256" key="9">
    <source>
        <dbReference type="ARBA" id="ARBA00023277"/>
    </source>
</evidence>
<comment type="cofactor">
    <cofactor evidence="2">
        <name>Ca(2+)</name>
        <dbReference type="ChEBI" id="CHEBI:29108"/>
    </cofactor>
</comment>
<dbReference type="Pfam" id="PF00128">
    <property type="entry name" value="Alpha-amylase"/>
    <property type="match status" value="1"/>
</dbReference>
<dbReference type="Gene3D" id="3.20.20.80">
    <property type="entry name" value="Glycosidases"/>
    <property type="match status" value="1"/>
</dbReference>
<keyword evidence="11" id="KW-0812">Transmembrane</keyword>
<evidence type="ECO:0000259" key="13">
    <source>
        <dbReference type="SMART" id="SM00642"/>
    </source>
</evidence>
<dbReference type="EC" id="3.2.1.1" evidence="4"/>
<dbReference type="InterPro" id="IPR054174">
    <property type="entry name" value="Alpha-amylase-like_C"/>
</dbReference>